<feature type="region of interest" description="Disordered" evidence="1">
    <location>
        <begin position="207"/>
        <end position="227"/>
    </location>
</feature>
<comment type="caution">
    <text evidence="2">The sequence shown here is derived from an EMBL/GenBank/DDBJ whole genome shotgun (WGS) entry which is preliminary data.</text>
</comment>
<dbReference type="EMBL" id="JBHSJG010000007">
    <property type="protein sequence ID" value="MFC4986710.1"/>
    <property type="molecule type" value="Genomic_DNA"/>
</dbReference>
<dbReference type="AlphaFoldDB" id="A0ABD5QAB7"/>
<sequence length="304" mass="34851">MPHIQENFPEPDEDNPELWRYMSLAKFLSILHEDALYFPRLADLPDKFEGTLSEPTAEALRNEVRRCSGNDFPDALITLPEAVRQTSYVNCWHRNSGESMAMWNQYSKHPIAIKSTYTRLSESLGSVIEEKREARYPILNDPSETPIRISPVNYADYSTDPMERIEDVSQVTLYKRQPFRYENEIRAVILGESLELIDVDKSPSPTLHIGFEDDPDDLDNGENSQVRTPLTKSAIEDLNLRVEKGLYVAIDVETLIESVVLKPDTPMFVFEAVQAVVREMGFSEDMVRRSSIERDPVTTDYPET</sequence>
<evidence type="ECO:0000313" key="3">
    <source>
        <dbReference type="Proteomes" id="UP001595925"/>
    </source>
</evidence>
<accession>A0ABD5QAB7</accession>
<protein>
    <recommendedName>
        <fullName evidence="4">DUF2971 domain-containing protein</fullName>
    </recommendedName>
</protein>
<evidence type="ECO:0000313" key="2">
    <source>
        <dbReference type="EMBL" id="MFC4986710.1"/>
    </source>
</evidence>
<name>A0ABD5QAB7_9EURY</name>
<dbReference type="RefSeq" id="WP_224828955.1">
    <property type="nucleotide sequence ID" value="NZ_JAIVEF010000016.1"/>
</dbReference>
<organism evidence="2 3">
    <name type="scientific">Saliphagus infecundisoli</name>
    <dbReference type="NCBI Taxonomy" id="1849069"/>
    <lineage>
        <taxon>Archaea</taxon>
        <taxon>Methanobacteriati</taxon>
        <taxon>Methanobacteriota</taxon>
        <taxon>Stenosarchaea group</taxon>
        <taxon>Halobacteria</taxon>
        <taxon>Halobacteriales</taxon>
        <taxon>Natrialbaceae</taxon>
        <taxon>Saliphagus</taxon>
    </lineage>
</organism>
<reference evidence="2 3" key="1">
    <citation type="journal article" date="2019" name="Int. J. Syst. Evol. Microbiol.">
        <title>The Global Catalogue of Microorganisms (GCM) 10K type strain sequencing project: providing services to taxonomists for standard genome sequencing and annotation.</title>
        <authorList>
            <consortium name="The Broad Institute Genomics Platform"/>
            <consortium name="The Broad Institute Genome Sequencing Center for Infectious Disease"/>
            <person name="Wu L."/>
            <person name="Ma J."/>
        </authorList>
    </citation>
    <scope>NUCLEOTIDE SEQUENCE [LARGE SCALE GENOMIC DNA]</scope>
    <source>
        <strain evidence="2 3">CGMCC 1.15824</strain>
    </source>
</reference>
<proteinExistence type="predicted"/>
<gene>
    <name evidence="2" type="ORF">ACFPFO_02750</name>
</gene>
<evidence type="ECO:0008006" key="4">
    <source>
        <dbReference type="Google" id="ProtNLM"/>
    </source>
</evidence>
<evidence type="ECO:0000256" key="1">
    <source>
        <dbReference type="SAM" id="MobiDB-lite"/>
    </source>
</evidence>
<keyword evidence="3" id="KW-1185">Reference proteome</keyword>
<dbReference type="Proteomes" id="UP001595925">
    <property type="component" value="Unassembled WGS sequence"/>
</dbReference>